<sequence length="112" mass="12079">MTTNCIKFTSDDIETAKGIGSISTLTFDLDITVEPVASSNPMAPTHRVLGRSPRGKLVECGGIWKKQNKETGADYYTLTIRDHGFNANLGKAANQDDLSLQAIIPWGPKDAA</sequence>
<dbReference type="InterPro" id="IPR007948">
    <property type="entry name" value="DUF736"/>
</dbReference>
<dbReference type="GeneID" id="68872062"/>
<dbReference type="Pfam" id="PF05284">
    <property type="entry name" value="DUF736"/>
    <property type="match status" value="1"/>
</dbReference>
<dbReference type="EMBL" id="JAMD01000035">
    <property type="protein sequence ID" value="KEJ93656.1"/>
    <property type="molecule type" value="Genomic_DNA"/>
</dbReference>
<dbReference type="Proteomes" id="UP000027746">
    <property type="component" value="Unassembled WGS sequence"/>
</dbReference>
<evidence type="ECO:0000313" key="2">
    <source>
        <dbReference type="Proteomes" id="UP000027746"/>
    </source>
</evidence>
<comment type="caution">
    <text evidence="1">The sequence shown here is derived from an EMBL/GenBank/DDBJ whole genome shotgun (WGS) entry which is preliminary data.</text>
</comment>
<dbReference type="AlphaFoldDB" id="A0A073IW13"/>
<organism evidence="1 2">
    <name type="scientific">Pseudosulfitobacter pseudonitzschiae</name>
    <dbReference type="NCBI Taxonomy" id="1402135"/>
    <lineage>
        <taxon>Bacteria</taxon>
        <taxon>Pseudomonadati</taxon>
        <taxon>Pseudomonadota</taxon>
        <taxon>Alphaproteobacteria</taxon>
        <taxon>Rhodobacterales</taxon>
        <taxon>Roseobacteraceae</taxon>
        <taxon>Pseudosulfitobacter</taxon>
    </lineage>
</organism>
<keyword evidence="2" id="KW-1185">Reference proteome</keyword>
<evidence type="ECO:0008006" key="3">
    <source>
        <dbReference type="Google" id="ProtNLM"/>
    </source>
</evidence>
<protein>
    <recommendedName>
        <fullName evidence="3">DUF736 domain-containing protein</fullName>
    </recommendedName>
</protein>
<name>A0A073IW13_9RHOB</name>
<proteinExistence type="predicted"/>
<reference evidence="1 2" key="1">
    <citation type="submission" date="2014-01" db="EMBL/GenBank/DDBJ databases">
        <title>Sulfitobacter sp. H3 (MCCC 1A00686) Genome Sequencing.</title>
        <authorList>
            <person name="Lai Q."/>
            <person name="Hong Z."/>
        </authorList>
    </citation>
    <scope>NUCLEOTIDE SEQUENCE [LARGE SCALE GENOMIC DNA]</scope>
    <source>
        <strain evidence="1 2">H3</strain>
    </source>
</reference>
<gene>
    <name evidence="1" type="ORF">SUH3_16455</name>
</gene>
<dbReference type="OrthoDB" id="7915657at2"/>
<dbReference type="RefSeq" id="WP_037931997.1">
    <property type="nucleotide sequence ID" value="NZ_CP054602.1"/>
</dbReference>
<evidence type="ECO:0000313" key="1">
    <source>
        <dbReference type="EMBL" id="KEJ93656.1"/>
    </source>
</evidence>
<accession>A0A073IW13</accession>